<dbReference type="EMBL" id="PVTP01000016">
    <property type="protein sequence ID" value="PRY74653.1"/>
    <property type="molecule type" value="Genomic_DNA"/>
</dbReference>
<feature type="domain" description="Fido" evidence="3">
    <location>
        <begin position="114"/>
        <end position="271"/>
    </location>
</feature>
<keyword evidence="2" id="KW-0067">ATP-binding</keyword>
<feature type="active site" evidence="1">
    <location>
        <position position="206"/>
    </location>
</feature>
<accession>A0A2T0VTR3</accession>
<proteinExistence type="predicted"/>
<dbReference type="OrthoDB" id="9813719at2"/>
<dbReference type="PANTHER" id="PTHR13504">
    <property type="entry name" value="FIDO DOMAIN-CONTAINING PROTEIN DDB_G0283145"/>
    <property type="match status" value="1"/>
</dbReference>
<comment type="caution">
    <text evidence="4">The sequence shown here is derived from an EMBL/GenBank/DDBJ whole genome shotgun (WGS) entry which is preliminary data.</text>
</comment>
<evidence type="ECO:0000313" key="5">
    <source>
        <dbReference type="Proteomes" id="UP000238007"/>
    </source>
</evidence>
<evidence type="ECO:0000256" key="1">
    <source>
        <dbReference type="PIRSR" id="PIRSR640198-1"/>
    </source>
</evidence>
<dbReference type="InterPro" id="IPR036388">
    <property type="entry name" value="WH-like_DNA-bd_sf"/>
</dbReference>
<dbReference type="InterPro" id="IPR003812">
    <property type="entry name" value="Fido"/>
</dbReference>
<sequence>MFYIHEHSDWPTFTWDKAALAAQLAAVRYRQGRLLGRMEDLGFDLRNEAMLRTLTSDVVKSSEIEGEMLDNDQVRSSIAKRLGIDISGLIPADRNVDGVVEMMLDATQGYDQRLDAERLFGWHAALFPNGRSGMQKITVGAWRPAEVGPMQVVSGAIGRERVHFEAPHADRLDGEMAIFLDWFAAPPETDPVIIAAIAHFWFVTIHPLEDGNGRIARAIADMALARSEASPQRFYSMSTQIRHERKAYYDMLEKTQKGGLDITPWLHWFLQCLDRAFDGADEILTTVFAKARFWEKHAKASLNVRQQEILNRLLDGFDGKLTSSKYAKIAKCSQDTAGRDIRELIEIGALQKDEAGGRSTSYSLVAG</sequence>
<dbReference type="RefSeq" id="WP_106359215.1">
    <property type="nucleotide sequence ID" value="NZ_PVTP01000016.1"/>
</dbReference>
<dbReference type="Pfam" id="PF13776">
    <property type="entry name" value="DUF4172"/>
    <property type="match status" value="1"/>
</dbReference>
<evidence type="ECO:0000256" key="2">
    <source>
        <dbReference type="PIRSR" id="PIRSR640198-2"/>
    </source>
</evidence>
<dbReference type="Pfam" id="PF02661">
    <property type="entry name" value="Fic"/>
    <property type="match status" value="1"/>
</dbReference>
<dbReference type="AlphaFoldDB" id="A0A2T0VTR3"/>
<name>A0A2T0VTR3_9RHOB</name>
<keyword evidence="5" id="KW-1185">Reference proteome</keyword>
<dbReference type="Gene3D" id="1.10.3290.10">
    <property type="entry name" value="Fido-like domain"/>
    <property type="match status" value="1"/>
</dbReference>
<gene>
    <name evidence="4" type="ORF">CLV80_11635</name>
</gene>
<evidence type="ECO:0000259" key="3">
    <source>
        <dbReference type="PROSITE" id="PS51459"/>
    </source>
</evidence>
<dbReference type="InterPro" id="IPR040198">
    <property type="entry name" value="Fido_containing"/>
</dbReference>
<dbReference type="GO" id="GO:0005524">
    <property type="term" value="F:ATP binding"/>
    <property type="evidence" value="ECO:0007669"/>
    <property type="project" value="UniProtKB-KW"/>
</dbReference>
<dbReference type="SUPFAM" id="SSF140931">
    <property type="entry name" value="Fic-like"/>
    <property type="match status" value="1"/>
</dbReference>
<reference evidence="4 5" key="1">
    <citation type="submission" date="2018-03" db="EMBL/GenBank/DDBJ databases">
        <title>Genomic Encyclopedia of Archaeal and Bacterial Type Strains, Phase II (KMG-II): from individual species to whole genera.</title>
        <authorList>
            <person name="Goeker M."/>
        </authorList>
    </citation>
    <scope>NUCLEOTIDE SEQUENCE [LARGE SCALE GENOMIC DNA]</scope>
    <source>
        <strain evidence="4 5">DSM 101533</strain>
    </source>
</reference>
<keyword evidence="2" id="KW-0547">Nucleotide-binding</keyword>
<dbReference type="PANTHER" id="PTHR13504:SF33">
    <property type="entry name" value="FIC FAMILY PROTEIN"/>
    <property type="match status" value="1"/>
</dbReference>
<feature type="binding site" evidence="2">
    <location>
        <begin position="248"/>
        <end position="249"/>
    </location>
    <ligand>
        <name>ATP</name>
        <dbReference type="ChEBI" id="CHEBI:30616"/>
    </ligand>
</feature>
<feature type="binding site" evidence="2">
    <location>
        <begin position="210"/>
        <end position="217"/>
    </location>
    <ligand>
        <name>ATP</name>
        <dbReference type="ChEBI" id="CHEBI:30616"/>
    </ligand>
</feature>
<dbReference type="PROSITE" id="PS51459">
    <property type="entry name" value="FIDO"/>
    <property type="match status" value="1"/>
</dbReference>
<dbReference type="InterPro" id="IPR025230">
    <property type="entry name" value="DUF4172"/>
</dbReference>
<evidence type="ECO:0000313" key="4">
    <source>
        <dbReference type="EMBL" id="PRY74653.1"/>
    </source>
</evidence>
<dbReference type="InterPro" id="IPR036597">
    <property type="entry name" value="Fido-like_dom_sf"/>
</dbReference>
<organism evidence="4 5">
    <name type="scientific">Yoonia maritima</name>
    <dbReference type="NCBI Taxonomy" id="1435347"/>
    <lineage>
        <taxon>Bacteria</taxon>
        <taxon>Pseudomonadati</taxon>
        <taxon>Pseudomonadota</taxon>
        <taxon>Alphaproteobacteria</taxon>
        <taxon>Rhodobacterales</taxon>
        <taxon>Paracoccaceae</taxon>
        <taxon>Yoonia</taxon>
    </lineage>
</organism>
<dbReference type="Proteomes" id="UP000238007">
    <property type="component" value="Unassembled WGS sequence"/>
</dbReference>
<dbReference type="Gene3D" id="1.10.10.10">
    <property type="entry name" value="Winged helix-like DNA-binding domain superfamily/Winged helix DNA-binding domain"/>
    <property type="match status" value="1"/>
</dbReference>
<protein>
    <submittedName>
        <fullName evidence="4">Fic family protein</fullName>
    </submittedName>
</protein>